<feature type="transmembrane region" description="Helical" evidence="6">
    <location>
        <begin position="338"/>
        <end position="360"/>
    </location>
</feature>
<evidence type="ECO:0000256" key="6">
    <source>
        <dbReference type="SAM" id="Phobius"/>
    </source>
</evidence>
<organism evidence="8 10">
    <name type="scientific">Heyndrickxia ginsengihumi</name>
    <dbReference type="NCBI Taxonomy" id="363870"/>
    <lineage>
        <taxon>Bacteria</taxon>
        <taxon>Bacillati</taxon>
        <taxon>Bacillota</taxon>
        <taxon>Bacilli</taxon>
        <taxon>Bacillales</taxon>
        <taxon>Bacillaceae</taxon>
        <taxon>Heyndrickxia</taxon>
    </lineage>
</organism>
<proteinExistence type="predicted"/>
<dbReference type="RefSeq" id="WP_035353272.1">
    <property type="nucleotide sequence ID" value="NZ_JAAIWK010000004.1"/>
</dbReference>
<feature type="transmembrane region" description="Helical" evidence="6">
    <location>
        <begin position="366"/>
        <end position="384"/>
    </location>
</feature>
<sequence length="402" mass="44078">MSKPKLWTKDFIIISSTNFFSFVTFYLLMATISLFVTEQYHASQSVAGLAVGIFVIATLLARIVIGKYLDRIGRKRVLIVSLIVFLVITLLHFEANSLMFLMIIRFIHGAAFGVISTTAGAVVADLIPDERRGEGTGYFAMSMNLAMAIGPFLGMILSQYTGFKTIFLVGSIFSVVGFIATLFLKVPKVELSEQQIKEIASFKVRDFFEPKAIPISVAVLAVTLAYSSLLSFLSTYAKHINLVEVSSFFFIVYAVALLATRPFTGRWFDERGANFVTYPLIICLAIGFFFLSQAHNSIIFLVAGALIGIGYGTVQSSFQAIAINQAPSHRKALATSTYFIFLDLANGVGPYVIGTVIALIGFRELYVAMSIWILACIGIYYVIYGKKAAAEKKSAAVQKATE</sequence>
<evidence type="ECO:0000259" key="7">
    <source>
        <dbReference type="PROSITE" id="PS50850"/>
    </source>
</evidence>
<gene>
    <name evidence="9" type="ORF">G4D61_04065</name>
    <name evidence="8" type="ORF">NG54_03600</name>
</gene>
<feature type="transmembrane region" description="Helical" evidence="6">
    <location>
        <begin position="99"/>
        <end position="126"/>
    </location>
</feature>
<feature type="transmembrane region" description="Helical" evidence="6">
    <location>
        <begin position="239"/>
        <end position="260"/>
    </location>
</feature>
<dbReference type="InterPro" id="IPR011701">
    <property type="entry name" value="MFS"/>
</dbReference>
<feature type="transmembrane region" description="Helical" evidence="6">
    <location>
        <begin position="12"/>
        <end position="36"/>
    </location>
</feature>
<keyword evidence="3 6" id="KW-0812">Transmembrane</keyword>
<keyword evidence="4 6" id="KW-1133">Transmembrane helix</keyword>
<dbReference type="GO" id="GO:0022857">
    <property type="term" value="F:transmembrane transporter activity"/>
    <property type="evidence" value="ECO:0007669"/>
    <property type="project" value="InterPro"/>
</dbReference>
<feature type="transmembrane region" description="Helical" evidence="6">
    <location>
        <begin position="272"/>
        <end position="291"/>
    </location>
</feature>
<evidence type="ECO:0000256" key="1">
    <source>
        <dbReference type="ARBA" id="ARBA00004651"/>
    </source>
</evidence>
<feature type="transmembrane region" description="Helical" evidence="6">
    <location>
        <begin position="138"/>
        <end position="160"/>
    </location>
</feature>
<evidence type="ECO:0000313" key="11">
    <source>
        <dbReference type="Proteomes" id="UP000476934"/>
    </source>
</evidence>
<name>A0A0A6Y2B0_9BACI</name>
<accession>A0A0A6Y2B0</accession>
<evidence type="ECO:0000313" key="10">
    <source>
        <dbReference type="Proteomes" id="UP000030588"/>
    </source>
</evidence>
<dbReference type="PANTHER" id="PTHR23531">
    <property type="entry name" value="QUINOLENE RESISTANCE PROTEIN NORA"/>
    <property type="match status" value="1"/>
</dbReference>
<dbReference type="AlphaFoldDB" id="A0A0A6Y2B0"/>
<dbReference type="InterPro" id="IPR005829">
    <property type="entry name" value="Sugar_transporter_CS"/>
</dbReference>
<dbReference type="PANTHER" id="PTHR23531:SF2">
    <property type="entry name" value="PERMEASE"/>
    <property type="match status" value="1"/>
</dbReference>
<keyword evidence="11" id="KW-1185">Reference proteome</keyword>
<evidence type="ECO:0000256" key="5">
    <source>
        <dbReference type="ARBA" id="ARBA00023136"/>
    </source>
</evidence>
<comment type="caution">
    <text evidence="8">The sequence shown here is derived from an EMBL/GenBank/DDBJ whole genome shotgun (WGS) entry which is preliminary data.</text>
</comment>
<reference evidence="8 10" key="1">
    <citation type="submission" date="2014-10" db="EMBL/GenBank/DDBJ databases">
        <title>Draft genome of phytase producing Bacillus ginsengihumi strain M2.11.</title>
        <authorList>
            <person name="Toymentseva A."/>
            <person name="Boulygina E.A."/>
            <person name="Kazakov S.V."/>
            <person name="Kayumov I."/>
            <person name="Suleimanova A.D."/>
            <person name="Mardanova A.M."/>
            <person name="Maria S.N."/>
            <person name="Sergey M.Y."/>
            <person name="Sharipova M.R."/>
        </authorList>
    </citation>
    <scope>NUCLEOTIDE SEQUENCE [LARGE SCALE GENOMIC DNA]</scope>
    <source>
        <strain evidence="8 10">M2.11</strain>
    </source>
</reference>
<dbReference type="PROSITE" id="PS50850">
    <property type="entry name" value="MFS"/>
    <property type="match status" value="1"/>
</dbReference>
<feature type="transmembrane region" description="Helical" evidence="6">
    <location>
        <begin position="297"/>
        <end position="318"/>
    </location>
</feature>
<evidence type="ECO:0000313" key="9">
    <source>
        <dbReference type="EMBL" id="NEY19143.1"/>
    </source>
</evidence>
<dbReference type="InterPro" id="IPR036259">
    <property type="entry name" value="MFS_trans_sf"/>
</dbReference>
<dbReference type="PROSITE" id="PS00216">
    <property type="entry name" value="SUGAR_TRANSPORT_1"/>
    <property type="match status" value="1"/>
</dbReference>
<dbReference type="EMBL" id="JAAIWK010000004">
    <property type="protein sequence ID" value="NEY19143.1"/>
    <property type="molecule type" value="Genomic_DNA"/>
</dbReference>
<dbReference type="InterPro" id="IPR052714">
    <property type="entry name" value="MFS_Exporter"/>
</dbReference>
<keyword evidence="5 6" id="KW-0472">Membrane</keyword>
<dbReference type="Proteomes" id="UP000030588">
    <property type="component" value="Unassembled WGS sequence"/>
</dbReference>
<dbReference type="Gene3D" id="1.20.1250.20">
    <property type="entry name" value="MFS general substrate transporter like domains"/>
    <property type="match status" value="1"/>
</dbReference>
<comment type="subcellular location">
    <subcellularLocation>
        <location evidence="1">Cell membrane</location>
        <topology evidence="1">Multi-pass membrane protein</topology>
    </subcellularLocation>
</comment>
<dbReference type="GO" id="GO:0005886">
    <property type="term" value="C:plasma membrane"/>
    <property type="evidence" value="ECO:0007669"/>
    <property type="project" value="UniProtKB-SubCell"/>
</dbReference>
<feature type="transmembrane region" description="Helical" evidence="6">
    <location>
        <begin position="42"/>
        <end position="65"/>
    </location>
</feature>
<feature type="transmembrane region" description="Helical" evidence="6">
    <location>
        <begin position="77"/>
        <end position="93"/>
    </location>
</feature>
<feature type="transmembrane region" description="Helical" evidence="6">
    <location>
        <begin position="212"/>
        <end position="233"/>
    </location>
</feature>
<dbReference type="EMBL" id="JRUN01000006">
    <property type="protein sequence ID" value="KHD86402.1"/>
    <property type="molecule type" value="Genomic_DNA"/>
</dbReference>
<dbReference type="CDD" id="cd17489">
    <property type="entry name" value="MFS_YfcJ_like"/>
    <property type="match status" value="1"/>
</dbReference>
<reference evidence="9" key="2">
    <citation type="submission" date="2020-02" db="EMBL/GenBank/DDBJ databases">
        <authorList>
            <person name="Feng H."/>
        </authorList>
    </citation>
    <scope>NUCLEOTIDE SEQUENCE [LARGE SCALE GENOMIC DNA]</scope>
    <source>
        <strain evidence="9">Gsoil 114</strain>
    </source>
</reference>
<evidence type="ECO:0000313" key="8">
    <source>
        <dbReference type="EMBL" id="KHD86402.1"/>
    </source>
</evidence>
<evidence type="ECO:0000256" key="4">
    <source>
        <dbReference type="ARBA" id="ARBA00022989"/>
    </source>
</evidence>
<evidence type="ECO:0000256" key="3">
    <source>
        <dbReference type="ARBA" id="ARBA00022692"/>
    </source>
</evidence>
<feature type="transmembrane region" description="Helical" evidence="6">
    <location>
        <begin position="166"/>
        <end position="184"/>
    </location>
</feature>
<dbReference type="OrthoDB" id="9814001at2"/>
<dbReference type="Proteomes" id="UP000476934">
    <property type="component" value="Unassembled WGS sequence"/>
</dbReference>
<dbReference type="InterPro" id="IPR020846">
    <property type="entry name" value="MFS_dom"/>
</dbReference>
<protein>
    <submittedName>
        <fullName evidence="8 9">MFS transporter</fullName>
    </submittedName>
</protein>
<evidence type="ECO:0000256" key="2">
    <source>
        <dbReference type="ARBA" id="ARBA00022448"/>
    </source>
</evidence>
<dbReference type="SUPFAM" id="SSF103473">
    <property type="entry name" value="MFS general substrate transporter"/>
    <property type="match status" value="1"/>
</dbReference>
<dbReference type="Pfam" id="PF07690">
    <property type="entry name" value="MFS_1"/>
    <property type="match status" value="1"/>
</dbReference>
<dbReference type="STRING" id="363870.NG54_03600"/>
<keyword evidence="2" id="KW-0813">Transport</keyword>
<feature type="domain" description="Major facilitator superfamily (MFS) profile" evidence="7">
    <location>
        <begin position="10"/>
        <end position="387"/>
    </location>
</feature>
<reference evidence="9 11" key="3">
    <citation type="submission" date="2020-03" db="EMBL/GenBank/DDBJ databases">
        <title>Bacillus aquiflavi sp. nov., isolated from yellow water of strong flavor Chinese baijiu in Yibin region of China.</title>
        <authorList>
            <person name="Xie J."/>
        </authorList>
    </citation>
    <scope>NUCLEOTIDE SEQUENCE [LARGE SCALE GENOMIC DNA]</scope>
    <source>
        <strain evidence="9 11">Gsoil 114</strain>
    </source>
</reference>